<evidence type="ECO:0000256" key="4">
    <source>
        <dbReference type="ARBA" id="ARBA00022827"/>
    </source>
</evidence>
<comment type="similarity">
    <text evidence="2">Belongs to the oxygen-dependent FAD-linked oxidoreductase family.</text>
</comment>
<comment type="cofactor">
    <cofactor evidence="1">
        <name>FAD</name>
        <dbReference type="ChEBI" id="CHEBI:57692"/>
    </cofactor>
</comment>
<dbReference type="Gene3D" id="3.30.465.10">
    <property type="match status" value="1"/>
</dbReference>
<comment type="caution">
    <text evidence="7">The sequence shown here is derived from an EMBL/GenBank/DDBJ whole genome shotgun (WGS) entry which is preliminary data.</text>
</comment>
<dbReference type="InterPro" id="IPR006094">
    <property type="entry name" value="Oxid_FAD_bind_N"/>
</dbReference>
<evidence type="ECO:0000256" key="5">
    <source>
        <dbReference type="ARBA" id="ARBA00023002"/>
    </source>
</evidence>
<reference evidence="8" key="1">
    <citation type="submission" date="2023-07" db="EMBL/GenBank/DDBJ databases">
        <title>30 novel species of actinomycetes from the DSMZ collection.</title>
        <authorList>
            <person name="Nouioui I."/>
        </authorList>
    </citation>
    <scope>NUCLEOTIDE SEQUENCE [LARGE SCALE GENOMIC DNA]</scope>
    <source>
        <strain evidence="8">DSM 41982</strain>
    </source>
</reference>
<dbReference type="PANTHER" id="PTHR42973:SF39">
    <property type="entry name" value="FAD-BINDING PCMH-TYPE DOMAIN-CONTAINING PROTEIN"/>
    <property type="match status" value="1"/>
</dbReference>
<dbReference type="RefSeq" id="WP_311676558.1">
    <property type="nucleotide sequence ID" value="NZ_JAVRER010000002.1"/>
</dbReference>
<dbReference type="InterPro" id="IPR036318">
    <property type="entry name" value="FAD-bd_PCMH-like_sf"/>
</dbReference>
<evidence type="ECO:0000313" key="7">
    <source>
        <dbReference type="EMBL" id="MDT0414305.1"/>
    </source>
</evidence>
<keyword evidence="4" id="KW-0274">FAD</keyword>
<organism evidence="7 8">
    <name type="scientific">Streptomyces evansiae</name>
    <dbReference type="NCBI Taxonomy" id="3075535"/>
    <lineage>
        <taxon>Bacteria</taxon>
        <taxon>Bacillati</taxon>
        <taxon>Actinomycetota</taxon>
        <taxon>Actinomycetes</taxon>
        <taxon>Kitasatosporales</taxon>
        <taxon>Streptomycetaceae</taxon>
        <taxon>Streptomyces</taxon>
    </lineage>
</organism>
<dbReference type="Proteomes" id="UP001183607">
    <property type="component" value="Unassembled WGS sequence"/>
</dbReference>
<proteinExistence type="inferred from homology"/>
<dbReference type="GO" id="GO:0016491">
    <property type="term" value="F:oxidoreductase activity"/>
    <property type="evidence" value="ECO:0007669"/>
    <property type="project" value="UniProtKB-KW"/>
</dbReference>
<evidence type="ECO:0000256" key="1">
    <source>
        <dbReference type="ARBA" id="ARBA00001974"/>
    </source>
</evidence>
<name>A0ABD5DYW3_9ACTN</name>
<keyword evidence="3" id="KW-0285">Flavoprotein</keyword>
<dbReference type="Pfam" id="PF01565">
    <property type="entry name" value="FAD_binding_4"/>
    <property type="match status" value="1"/>
</dbReference>
<dbReference type="AlphaFoldDB" id="A0ABD5DYW3"/>
<dbReference type="SUPFAM" id="SSF56176">
    <property type="entry name" value="FAD-binding/transporter-associated domain-like"/>
    <property type="match status" value="1"/>
</dbReference>
<evidence type="ECO:0000256" key="2">
    <source>
        <dbReference type="ARBA" id="ARBA00005466"/>
    </source>
</evidence>
<feature type="domain" description="FAD-binding PCMH-type" evidence="6">
    <location>
        <begin position="27"/>
        <end position="197"/>
    </location>
</feature>
<dbReference type="InterPro" id="IPR016166">
    <property type="entry name" value="FAD-bd_PCMH"/>
</dbReference>
<evidence type="ECO:0000256" key="3">
    <source>
        <dbReference type="ARBA" id="ARBA00022630"/>
    </source>
</evidence>
<dbReference type="PANTHER" id="PTHR42973">
    <property type="entry name" value="BINDING OXIDOREDUCTASE, PUTATIVE (AFU_ORTHOLOGUE AFUA_1G17690)-RELATED"/>
    <property type="match status" value="1"/>
</dbReference>
<keyword evidence="5" id="KW-0560">Oxidoreductase</keyword>
<dbReference type="PROSITE" id="PS51387">
    <property type="entry name" value="FAD_PCMH"/>
    <property type="match status" value="1"/>
</dbReference>
<accession>A0ABD5DYW3</accession>
<dbReference type="Gene3D" id="3.30.43.10">
    <property type="entry name" value="Uridine Diphospho-n-acetylenolpyruvylglucosamine Reductase, domain 2"/>
    <property type="match status" value="1"/>
</dbReference>
<dbReference type="Gene3D" id="3.40.462.20">
    <property type="match status" value="1"/>
</dbReference>
<protein>
    <submittedName>
        <fullName evidence="7">FAD-dependent oxidoreductase</fullName>
    </submittedName>
</protein>
<evidence type="ECO:0000313" key="8">
    <source>
        <dbReference type="Proteomes" id="UP001183607"/>
    </source>
</evidence>
<dbReference type="InterPro" id="IPR050416">
    <property type="entry name" value="FAD-linked_Oxidoreductase"/>
</dbReference>
<gene>
    <name evidence="7" type="ORF">RM574_02275</name>
</gene>
<dbReference type="InterPro" id="IPR016169">
    <property type="entry name" value="FAD-bd_PCMH_sub2"/>
</dbReference>
<dbReference type="InterPro" id="IPR016167">
    <property type="entry name" value="FAD-bd_PCMH_sub1"/>
</dbReference>
<sequence>MPDTTTPLAFPGDPAYTAATSVYNLAGPARPAAALTATSVADIRAAIGYASARGHGVRVHTTGHSAGAAPSMADAVLIRPRLPGGVEIDADRRVARVLAGTPWNDVVEAAAPHGLAAPHGTSGTVGAIGYLLHGGVSLYGRKLGLAANHIRSVELVTADGVLRHVSAAEDPELFWALRGGGGGLGVVTAVEVGLFPSRDLVAGAAFWSWEHAEAVVGAWYDWTLRAPEEVSTSLRVMNLPDLPEIPPMLRSGPVVCVAGVALTASGAEELLDPLRAIGEPVLDTWQKCGPEAVPDIHMDPDEPGTFIGDHMLLADPGHEGIAALLRLTGEGSGSPLIAVELRQLGGRMALADPDGGALDHLDAHLAYMGAGVPELRGTRAEITGHCDKVRAALGPWDTGRTAPGFVKGLDRPRAHLSEADIRAVERVRARVDPGGLFRGDAMPETVTAS</sequence>
<evidence type="ECO:0000259" key="6">
    <source>
        <dbReference type="PROSITE" id="PS51387"/>
    </source>
</evidence>
<dbReference type="EMBL" id="JAVRER010000002">
    <property type="protein sequence ID" value="MDT0414305.1"/>
    <property type="molecule type" value="Genomic_DNA"/>
</dbReference>